<gene>
    <name evidence="1" type="primary">tagF</name>
    <name evidence="1" type="ORF">H4F90_14470</name>
</gene>
<dbReference type="Gene3D" id="3.40.1730.10">
    <property type="entry name" value="pa0076 domain"/>
    <property type="match status" value="1"/>
</dbReference>
<dbReference type="EMBL" id="JACIVI010000007">
    <property type="protein sequence ID" value="MBB1163175.1"/>
    <property type="molecule type" value="Genomic_DNA"/>
</dbReference>
<name>A0A839HKT5_9BURK</name>
<dbReference type="InterPro" id="IPR017748">
    <property type="entry name" value="TagF"/>
</dbReference>
<evidence type="ECO:0000313" key="1">
    <source>
        <dbReference type="EMBL" id="MBB1163175.1"/>
    </source>
</evidence>
<dbReference type="RefSeq" id="WP_182665850.1">
    <property type="nucleotide sequence ID" value="NZ_JACIVI010000007.1"/>
</dbReference>
<dbReference type="NCBIfam" id="TIGR03373">
    <property type="entry name" value="VI_minor_4"/>
    <property type="match status" value="1"/>
</dbReference>
<dbReference type="InterPro" id="IPR038225">
    <property type="entry name" value="TagF_sf"/>
</dbReference>
<keyword evidence="2" id="KW-1185">Reference proteome</keyword>
<dbReference type="AlphaFoldDB" id="A0A839HKT5"/>
<protein>
    <submittedName>
        <fullName evidence="1">Type VI secretion system-associated protein TagF</fullName>
    </submittedName>
</protein>
<dbReference type="Pfam" id="PF09867">
    <property type="entry name" value="TagF_N"/>
    <property type="match status" value="1"/>
</dbReference>
<dbReference type="PIRSF" id="PIRSF029287">
    <property type="entry name" value="UCP029287"/>
    <property type="match status" value="1"/>
</dbReference>
<organism evidence="1 2">
    <name type="scientific">Aquariibacter albus</name>
    <dbReference type="NCBI Taxonomy" id="2759899"/>
    <lineage>
        <taxon>Bacteria</taxon>
        <taxon>Pseudomonadati</taxon>
        <taxon>Pseudomonadota</taxon>
        <taxon>Betaproteobacteria</taxon>
        <taxon>Burkholderiales</taxon>
        <taxon>Sphaerotilaceae</taxon>
        <taxon>Aquariibacter</taxon>
    </lineage>
</organism>
<proteinExistence type="predicted"/>
<evidence type="ECO:0000313" key="2">
    <source>
        <dbReference type="Proteomes" id="UP000586093"/>
    </source>
</evidence>
<comment type="caution">
    <text evidence="1">The sequence shown here is derived from an EMBL/GenBank/DDBJ whole genome shotgun (WGS) entry which is preliminary data.</text>
</comment>
<sequence length="226" mass="24714">MDAPDACPGWFGKLPSLGDFASRRLPPDFIEPWDAWLSEGLGQWRQAQPEDWLPAYLASPSWMFLLFPDALQPGAVGWAGVLMPSVDRVGRYFPLTLAQALPGWPCGTEDWQTLQRGLLALDDLAVDALHEDWSVDQLEAALARHGLPRPEDAPDPTLPWQTTAGPLGRLDEALAELARPRLPATLRGMSAWWCQTAGGPSPLRLCRGLPPAPDFPRLFQPPAAAA</sequence>
<accession>A0A839HKT5</accession>
<dbReference type="Proteomes" id="UP000586093">
    <property type="component" value="Unassembled WGS sequence"/>
</dbReference>
<reference evidence="1 2" key="1">
    <citation type="submission" date="2020-08" db="EMBL/GenBank/DDBJ databases">
        <title>Aquariorum lacteus gen. nov., sp. nov., a new member of the family Comamonadaceae, isolated from freshwater aquarium.</title>
        <authorList>
            <person name="Chun S.-J."/>
        </authorList>
    </citation>
    <scope>NUCLEOTIDE SEQUENCE [LARGE SCALE GENOMIC DNA]</scope>
    <source>
        <strain evidence="1 2">SJAQ100</strain>
    </source>
</reference>